<feature type="region of interest" description="Disordered" evidence="1">
    <location>
        <begin position="1"/>
        <end position="59"/>
    </location>
</feature>
<evidence type="ECO:0000313" key="3">
    <source>
        <dbReference type="Proteomes" id="UP000318538"/>
    </source>
</evidence>
<dbReference type="KEGG" id="rlc:K227x_08540"/>
<evidence type="ECO:0000256" key="1">
    <source>
        <dbReference type="SAM" id="MobiDB-lite"/>
    </source>
</evidence>
<protein>
    <submittedName>
        <fullName evidence="2">Uncharacterized protein</fullName>
    </submittedName>
</protein>
<accession>A0A517N5Q5</accession>
<gene>
    <name evidence="2" type="ORF">K227x_08540</name>
</gene>
<sequence>MLVESGERLHDNHGPESSPHRHFGEQYGESSAANQTPPEPSRDKTSHHEIASSQAGRCGAMGRAQITHASVIPAGVATPTRIAVKEFARDDSTQAVERDYCPQPIRPISESVNELTGALCSL</sequence>
<organism evidence="2 3">
    <name type="scientific">Rubripirellula lacrimiformis</name>
    <dbReference type="NCBI Taxonomy" id="1930273"/>
    <lineage>
        <taxon>Bacteria</taxon>
        <taxon>Pseudomonadati</taxon>
        <taxon>Planctomycetota</taxon>
        <taxon>Planctomycetia</taxon>
        <taxon>Pirellulales</taxon>
        <taxon>Pirellulaceae</taxon>
        <taxon>Rubripirellula</taxon>
    </lineage>
</organism>
<evidence type="ECO:0000313" key="2">
    <source>
        <dbReference type="EMBL" id="QDT02477.1"/>
    </source>
</evidence>
<feature type="compositionally biased region" description="Basic and acidic residues" evidence="1">
    <location>
        <begin position="40"/>
        <end position="50"/>
    </location>
</feature>
<dbReference type="AlphaFoldDB" id="A0A517N5Q5"/>
<dbReference type="Proteomes" id="UP000318538">
    <property type="component" value="Chromosome"/>
</dbReference>
<reference evidence="2 3" key="1">
    <citation type="submission" date="2019-02" db="EMBL/GenBank/DDBJ databases">
        <title>Deep-cultivation of Planctomycetes and their phenomic and genomic characterization uncovers novel biology.</title>
        <authorList>
            <person name="Wiegand S."/>
            <person name="Jogler M."/>
            <person name="Boedeker C."/>
            <person name="Pinto D."/>
            <person name="Vollmers J."/>
            <person name="Rivas-Marin E."/>
            <person name="Kohn T."/>
            <person name="Peeters S.H."/>
            <person name="Heuer A."/>
            <person name="Rast P."/>
            <person name="Oberbeckmann S."/>
            <person name="Bunk B."/>
            <person name="Jeske O."/>
            <person name="Meyerdierks A."/>
            <person name="Storesund J.E."/>
            <person name="Kallscheuer N."/>
            <person name="Luecker S."/>
            <person name="Lage O.M."/>
            <person name="Pohl T."/>
            <person name="Merkel B.J."/>
            <person name="Hornburger P."/>
            <person name="Mueller R.-W."/>
            <person name="Bruemmer F."/>
            <person name="Labrenz M."/>
            <person name="Spormann A.M."/>
            <person name="Op den Camp H."/>
            <person name="Overmann J."/>
            <person name="Amann R."/>
            <person name="Jetten M.S.M."/>
            <person name="Mascher T."/>
            <person name="Medema M.H."/>
            <person name="Devos D.P."/>
            <person name="Kaster A.-K."/>
            <person name="Ovreas L."/>
            <person name="Rohde M."/>
            <person name="Galperin M.Y."/>
            <person name="Jogler C."/>
        </authorList>
    </citation>
    <scope>NUCLEOTIDE SEQUENCE [LARGE SCALE GENOMIC DNA]</scope>
    <source>
        <strain evidence="2 3">K22_7</strain>
    </source>
</reference>
<dbReference type="EMBL" id="CP036525">
    <property type="protein sequence ID" value="QDT02477.1"/>
    <property type="molecule type" value="Genomic_DNA"/>
</dbReference>
<feature type="compositionally biased region" description="Basic and acidic residues" evidence="1">
    <location>
        <begin position="1"/>
        <end position="24"/>
    </location>
</feature>
<proteinExistence type="predicted"/>
<keyword evidence="3" id="KW-1185">Reference proteome</keyword>
<name>A0A517N5Q5_9BACT</name>